<comment type="subcellular location">
    <subcellularLocation>
        <location evidence="1 7">Cell membrane</location>
        <topology evidence="1 7">Multi-pass membrane protein</topology>
    </subcellularLocation>
</comment>
<feature type="transmembrane region" description="Helical" evidence="7">
    <location>
        <begin position="190"/>
        <end position="215"/>
    </location>
</feature>
<evidence type="ECO:0000256" key="6">
    <source>
        <dbReference type="ARBA" id="ARBA00023136"/>
    </source>
</evidence>
<evidence type="ECO:0000256" key="2">
    <source>
        <dbReference type="ARBA" id="ARBA00022448"/>
    </source>
</evidence>
<keyword evidence="3" id="KW-1003">Cell membrane</keyword>
<keyword evidence="10" id="KW-1185">Reference proteome</keyword>
<dbReference type="GeneID" id="96999025"/>
<evidence type="ECO:0000259" key="8">
    <source>
        <dbReference type="PROSITE" id="PS50928"/>
    </source>
</evidence>
<organism evidence="9 10">
    <name type="scientific">Helcococcus kunzii ATCC 51366</name>
    <dbReference type="NCBI Taxonomy" id="883114"/>
    <lineage>
        <taxon>Bacteria</taxon>
        <taxon>Bacillati</taxon>
        <taxon>Bacillota</taxon>
        <taxon>Tissierellia</taxon>
        <taxon>Tissierellales</taxon>
        <taxon>Peptoniphilaceae</taxon>
        <taxon>Helcococcus</taxon>
    </lineage>
</organism>
<comment type="similarity">
    <text evidence="7">Belongs to the binding-protein-dependent transport system permease family.</text>
</comment>
<accession>H3NNX1</accession>
<dbReference type="HOGENOM" id="CLU_016047_1_0_9"/>
<dbReference type="RefSeq" id="WP_005398520.1">
    <property type="nucleotide sequence ID" value="NZ_JH601088.1"/>
</dbReference>
<keyword evidence="6 7" id="KW-0472">Membrane</keyword>
<evidence type="ECO:0000256" key="5">
    <source>
        <dbReference type="ARBA" id="ARBA00022989"/>
    </source>
</evidence>
<dbReference type="STRING" id="883114.HMPREF9709_01032"/>
<dbReference type="AlphaFoldDB" id="H3NNX1"/>
<evidence type="ECO:0000256" key="3">
    <source>
        <dbReference type="ARBA" id="ARBA00022475"/>
    </source>
</evidence>
<evidence type="ECO:0000313" key="9">
    <source>
        <dbReference type="EMBL" id="EHR34096.1"/>
    </source>
</evidence>
<dbReference type="OrthoDB" id="9810086at2"/>
<reference evidence="9 10" key="1">
    <citation type="submission" date="2012-01" db="EMBL/GenBank/DDBJ databases">
        <title>The Genome Sequence of Helcococcus kunzii ATCC 51366.</title>
        <authorList>
            <consortium name="The Broad Institute Genome Sequencing Platform"/>
            <person name="Earl A."/>
            <person name="Ward D."/>
            <person name="Feldgarden M."/>
            <person name="Gevers D."/>
            <person name="Huys G."/>
            <person name="Young S.K."/>
            <person name="Zeng Q."/>
            <person name="Gargeya S."/>
            <person name="Fitzgerald M."/>
            <person name="Haas B."/>
            <person name="Abouelleil A."/>
            <person name="Alvarado L."/>
            <person name="Arachchi H.M."/>
            <person name="Berlin A."/>
            <person name="Chapman S.B."/>
            <person name="Gearin G."/>
            <person name="Goldberg J."/>
            <person name="Griggs A."/>
            <person name="Gujja S."/>
            <person name="Hansen M."/>
            <person name="Heiman D."/>
            <person name="Howarth C."/>
            <person name="Larimer J."/>
            <person name="Lui A."/>
            <person name="MacDonald P.J.P."/>
            <person name="McCowen C."/>
            <person name="Montmayeur A."/>
            <person name="Murphy C."/>
            <person name="Neiman D."/>
            <person name="Pearson M."/>
            <person name="Priest M."/>
            <person name="Roberts A."/>
            <person name="Saif S."/>
            <person name="Shea T."/>
            <person name="Sisk P."/>
            <person name="Stolte C."/>
            <person name="Sykes S."/>
            <person name="Wortman J."/>
            <person name="Nusbaum C."/>
            <person name="Birren B."/>
        </authorList>
    </citation>
    <scope>NUCLEOTIDE SEQUENCE [LARGE SCALE GENOMIC DNA]</scope>
    <source>
        <strain evidence="9 10">ATCC 51366</strain>
    </source>
</reference>
<dbReference type="Gene3D" id="1.10.3720.10">
    <property type="entry name" value="MetI-like"/>
    <property type="match status" value="1"/>
</dbReference>
<proteinExistence type="inferred from homology"/>
<keyword evidence="4 7" id="KW-0812">Transmembrane</keyword>
<comment type="caution">
    <text evidence="9">The sequence shown here is derived from an EMBL/GenBank/DDBJ whole genome shotgun (WGS) entry which is preliminary data.</text>
</comment>
<keyword evidence="5 7" id="KW-1133">Transmembrane helix</keyword>
<dbReference type="EMBL" id="AGEI01000021">
    <property type="protein sequence ID" value="EHR34096.1"/>
    <property type="molecule type" value="Genomic_DNA"/>
</dbReference>
<feature type="transmembrane region" description="Helical" evidence="7">
    <location>
        <begin position="270"/>
        <end position="290"/>
    </location>
</feature>
<dbReference type="InterPro" id="IPR035906">
    <property type="entry name" value="MetI-like_sf"/>
</dbReference>
<feature type="transmembrane region" description="Helical" evidence="7">
    <location>
        <begin position="80"/>
        <end position="103"/>
    </location>
</feature>
<name>H3NNX1_9FIRM</name>
<dbReference type="eggNOG" id="COG0395">
    <property type="taxonomic scope" value="Bacteria"/>
</dbReference>
<evidence type="ECO:0000256" key="1">
    <source>
        <dbReference type="ARBA" id="ARBA00004651"/>
    </source>
</evidence>
<evidence type="ECO:0000256" key="7">
    <source>
        <dbReference type="RuleBase" id="RU363032"/>
    </source>
</evidence>
<feature type="transmembrane region" description="Helical" evidence="7">
    <location>
        <begin position="148"/>
        <end position="168"/>
    </location>
</feature>
<sequence>MAKKKFKNATEISSGTNVLFNIILILIVIMCVLPMLYVFSISLSTKESIQLYGYQLFPKEATLESYKIIFGNGSTILRSFINSVVLTIVGTICGLIVITTYSYALSRNDFIYKKFFNTIAFIPMLFGGGMVASYIINSQVLGLRNNPLVLLLPLLFNTFWMVIMRTFFQTSVPHALIEAAMIDGANEFDIFFKIVLPISLPGIATIALFLSLAYWNDWFTAMLYLDRGSKYSTLQYLLIQIQRTIETVLLKSDTMGNAAKDALRSLPADGVRMAIVVVTTAPIAMSYPFFQRYFIQGLTLGAVKE</sequence>
<feature type="transmembrane region" description="Helical" evidence="7">
    <location>
        <begin position="115"/>
        <end position="136"/>
    </location>
</feature>
<dbReference type="CDD" id="cd06261">
    <property type="entry name" value="TM_PBP2"/>
    <property type="match status" value="1"/>
</dbReference>
<keyword evidence="2 7" id="KW-0813">Transport</keyword>
<dbReference type="SUPFAM" id="SSF161098">
    <property type="entry name" value="MetI-like"/>
    <property type="match status" value="1"/>
</dbReference>
<evidence type="ECO:0000313" key="10">
    <source>
        <dbReference type="Proteomes" id="UP000004191"/>
    </source>
</evidence>
<dbReference type="GO" id="GO:0055085">
    <property type="term" value="P:transmembrane transport"/>
    <property type="evidence" value="ECO:0007669"/>
    <property type="project" value="InterPro"/>
</dbReference>
<dbReference type="PATRIC" id="fig|883114.3.peg.1022"/>
<protein>
    <recommendedName>
        <fullName evidence="8">ABC transmembrane type-1 domain-containing protein</fullName>
    </recommendedName>
</protein>
<feature type="transmembrane region" description="Helical" evidence="7">
    <location>
        <begin position="20"/>
        <end position="39"/>
    </location>
</feature>
<feature type="domain" description="ABC transmembrane type-1" evidence="8">
    <location>
        <begin position="80"/>
        <end position="284"/>
    </location>
</feature>
<dbReference type="Pfam" id="PF00528">
    <property type="entry name" value="BPD_transp_1"/>
    <property type="match status" value="1"/>
</dbReference>
<dbReference type="InterPro" id="IPR000515">
    <property type="entry name" value="MetI-like"/>
</dbReference>
<dbReference type="PANTHER" id="PTHR43744:SF9">
    <property type="entry name" value="POLYGALACTURONAN_RHAMNOGALACTURONAN TRANSPORT SYSTEM PERMEASE PROTEIN YTCP"/>
    <property type="match status" value="1"/>
</dbReference>
<dbReference type="PANTHER" id="PTHR43744">
    <property type="entry name" value="ABC TRANSPORTER PERMEASE PROTEIN MG189-RELATED-RELATED"/>
    <property type="match status" value="1"/>
</dbReference>
<dbReference type="Proteomes" id="UP000004191">
    <property type="component" value="Unassembled WGS sequence"/>
</dbReference>
<dbReference type="PROSITE" id="PS50928">
    <property type="entry name" value="ABC_TM1"/>
    <property type="match status" value="1"/>
</dbReference>
<gene>
    <name evidence="9" type="ORF">HMPREF9709_01032</name>
</gene>
<evidence type="ECO:0000256" key="4">
    <source>
        <dbReference type="ARBA" id="ARBA00022692"/>
    </source>
</evidence>
<dbReference type="GO" id="GO:0005886">
    <property type="term" value="C:plasma membrane"/>
    <property type="evidence" value="ECO:0007669"/>
    <property type="project" value="UniProtKB-SubCell"/>
</dbReference>